<dbReference type="GeneID" id="55003835"/>
<evidence type="ECO:0000313" key="1">
    <source>
        <dbReference type="EMBL" id="AYB70538.1"/>
    </source>
</evidence>
<evidence type="ECO:0000313" key="2">
    <source>
        <dbReference type="Proteomes" id="UP000280497"/>
    </source>
</evidence>
<dbReference type="RefSeq" id="YP_009812765.1">
    <property type="nucleotide sequence ID" value="NC_048069.1"/>
</dbReference>
<sequence>MTPDKAVDHAMDCLRDATTGLTITKEYESSNGRGVCQWFTLGPITNCNAHATETALDKISLTVQIGIVTSVRVSLTLDEGRDTAILRDAVNLYVNHYGMEADQ</sequence>
<organism evidence="1 2">
    <name type="scientific">Corynebacterium phage SamW</name>
    <dbReference type="NCBI Taxonomy" id="2301601"/>
    <lineage>
        <taxon>Viruses</taxon>
        <taxon>Duplodnaviria</taxon>
        <taxon>Heunggongvirae</taxon>
        <taxon>Uroviricota</taxon>
        <taxon>Caudoviricetes</taxon>
        <taxon>Samwavirus</taxon>
        <taxon>Samwavirus samW</taxon>
    </lineage>
</organism>
<dbReference type="KEGG" id="vg:55003835"/>
<accession>A0A385UG82</accession>
<dbReference type="Proteomes" id="UP000280497">
    <property type="component" value="Segment"/>
</dbReference>
<reference evidence="1 2" key="1">
    <citation type="submission" date="2018-08" db="EMBL/GenBank/DDBJ databases">
        <authorList>
            <person name="Pathak A."/>
            <person name="Staton O.A."/>
            <person name="Aldaher A.R."/>
            <person name="Baird K.M."/>
            <person name="Borah A."/>
            <person name="Haggard G.E."/>
            <person name="Meesala S."/>
            <person name="Nealy S.L."/>
            <person name="Ramdas R."/>
            <person name="Rocha M."/>
            <person name="Sristi D."/>
            <person name="Thukral S."/>
            <person name="Walls C.E."/>
            <person name="Waqas M."/>
            <person name="Williams M.R."/>
            <person name="Winters A.K."/>
            <person name="Sahawneh K.J."/>
            <person name="Monti D.L."/>
            <person name="Garlena R.A."/>
            <person name="Russell D.A."/>
            <person name="Pope W.H."/>
            <person name="Jacobs-Sera D."/>
            <person name="Hatfull G.F."/>
        </authorList>
    </citation>
    <scope>NUCLEOTIDE SEQUENCE [LARGE SCALE GENOMIC DNA]</scope>
</reference>
<gene>
    <name evidence="1" type="primary">56</name>
    <name evidence="1" type="ORF">SAMW_56</name>
</gene>
<keyword evidence="2" id="KW-1185">Reference proteome</keyword>
<proteinExistence type="predicted"/>
<protein>
    <submittedName>
        <fullName evidence="1">Uncharacterized protein</fullName>
    </submittedName>
</protein>
<dbReference type="EMBL" id="MH727560">
    <property type="protein sequence ID" value="AYB70538.1"/>
    <property type="molecule type" value="Genomic_DNA"/>
</dbReference>
<name>A0A385UG82_9CAUD</name>